<dbReference type="OMA" id="ETHTNIM"/>
<keyword evidence="6" id="KW-0175">Coiled coil</keyword>
<keyword evidence="9" id="KW-1185">Reference proteome</keyword>
<evidence type="ECO:0000313" key="9">
    <source>
        <dbReference type="Proteomes" id="UP000011082"/>
    </source>
</evidence>
<feature type="domain" description="Homologous-pairing protein 2 winged helix" evidence="7">
    <location>
        <begin position="5"/>
        <end position="38"/>
    </location>
</feature>
<dbReference type="EMBL" id="JH370139">
    <property type="protein sequence ID" value="ELA41698.1"/>
    <property type="molecule type" value="Genomic_DNA"/>
</dbReference>
<dbReference type="GO" id="GO:0007129">
    <property type="term" value="P:homologous chromosome pairing at meiosis"/>
    <property type="evidence" value="ECO:0007669"/>
    <property type="project" value="TreeGrafter"/>
</dbReference>
<accession>L2GLE1</accession>
<dbReference type="AlphaFoldDB" id="L2GLE1"/>
<proteinExistence type="inferred from homology"/>
<dbReference type="InParanoid" id="L2GLE1"/>
<name>L2GLE1_VITCO</name>
<reference evidence="9" key="1">
    <citation type="submission" date="2011-05" db="EMBL/GenBank/DDBJ databases">
        <title>The genome sequence of Vittaforma corneae strain ATCC 50505.</title>
        <authorList>
            <consortium name="The Broad Institute Genome Sequencing Platform"/>
            <person name="Cuomo C."/>
            <person name="Didier E."/>
            <person name="Bowers L."/>
            <person name="Young S.K."/>
            <person name="Zeng Q."/>
            <person name="Gargeya S."/>
            <person name="Fitzgerald M."/>
            <person name="Haas B."/>
            <person name="Abouelleil A."/>
            <person name="Alvarado L."/>
            <person name="Arachchi H.M."/>
            <person name="Berlin A."/>
            <person name="Chapman S.B."/>
            <person name="Gearin G."/>
            <person name="Goldberg J."/>
            <person name="Griggs A."/>
            <person name="Gujja S."/>
            <person name="Hansen M."/>
            <person name="Heiman D."/>
            <person name="Howarth C."/>
            <person name="Larimer J."/>
            <person name="Lui A."/>
            <person name="MacDonald P.J.P."/>
            <person name="McCowen C."/>
            <person name="Montmayeur A."/>
            <person name="Murphy C."/>
            <person name="Neiman D."/>
            <person name="Pearson M."/>
            <person name="Priest M."/>
            <person name="Roberts A."/>
            <person name="Saif S."/>
            <person name="Shea T."/>
            <person name="Sisk P."/>
            <person name="Stolte C."/>
            <person name="Sykes S."/>
            <person name="Wortman J."/>
            <person name="Nusbaum C."/>
            <person name="Birren B."/>
        </authorList>
    </citation>
    <scope>NUCLEOTIDE SEQUENCE [LARGE SCALE GENOMIC DNA]</scope>
    <source>
        <strain evidence="9">ATCC 50505</strain>
    </source>
</reference>
<keyword evidence="3" id="KW-0233">DNA recombination</keyword>
<evidence type="ECO:0000259" key="7">
    <source>
        <dbReference type="Pfam" id="PF07106"/>
    </source>
</evidence>
<sequence>MLQFKNCKKATVQKILDDLVSKGKIFMRTIGKSKVYCLTQDMTFEIDESIYTDEIDTKQDQTIDDKILRYLKWNYERHVAELIKLKEECKKLDQVLNGYENQLSIDELKRAIEKMKAIVKEYKGKGKQECVSYEEFNKKKKVCLNIKKELMKRTQIYKNIIDTICEGCGIKKKDFLRDVGIEE</sequence>
<dbReference type="InterPro" id="IPR036388">
    <property type="entry name" value="WH-like_DNA-bd_sf"/>
</dbReference>
<evidence type="ECO:0000313" key="8">
    <source>
        <dbReference type="EMBL" id="ELA41698.1"/>
    </source>
</evidence>
<evidence type="ECO:0000256" key="2">
    <source>
        <dbReference type="ARBA" id="ARBA00007922"/>
    </source>
</evidence>
<gene>
    <name evidence="8" type="ORF">VICG_01202</name>
</gene>
<evidence type="ECO:0000256" key="5">
    <source>
        <dbReference type="ARBA" id="ARBA00023254"/>
    </source>
</evidence>
<protein>
    <recommendedName>
        <fullName evidence="7">Homologous-pairing protein 2 winged helix domain-containing protein</fullName>
    </recommendedName>
</protein>
<dbReference type="RefSeq" id="XP_007604648.1">
    <property type="nucleotide sequence ID" value="XM_007604586.1"/>
</dbReference>
<evidence type="ECO:0000256" key="6">
    <source>
        <dbReference type="SAM" id="Coils"/>
    </source>
</evidence>
<dbReference type="PANTHER" id="PTHR15938:SF0">
    <property type="entry name" value="HOMOLOGOUS-PAIRING PROTEIN 2 HOMOLOG"/>
    <property type="match status" value="1"/>
</dbReference>
<dbReference type="GO" id="GO:0120231">
    <property type="term" value="C:DNA recombinase auxiliary factor complex"/>
    <property type="evidence" value="ECO:0007669"/>
    <property type="project" value="TreeGrafter"/>
</dbReference>
<feature type="coiled-coil region" evidence="6">
    <location>
        <begin position="75"/>
        <end position="125"/>
    </location>
</feature>
<keyword evidence="4" id="KW-0539">Nucleus</keyword>
<keyword evidence="5" id="KW-0469">Meiosis</keyword>
<dbReference type="OrthoDB" id="272266at2759"/>
<dbReference type="PANTHER" id="PTHR15938">
    <property type="entry name" value="TBP-1 INTERACTING PROTEIN"/>
    <property type="match status" value="1"/>
</dbReference>
<dbReference type="Gene3D" id="1.10.10.10">
    <property type="entry name" value="Winged helix-like DNA-binding domain superfamily/Winged helix DNA-binding domain"/>
    <property type="match status" value="1"/>
</dbReference>
<dbReference type="Proteomes" id="UP000011082">
    <property type="component" value="Unassembled WGS sequence"/>
</dbReference>
<dbReference type="GO" id="GO:0003690">
    <property type="term" value="F:double-stranded DNA binding"/>
    <property type="evidence" value="ECO:0007669"/>
    <property type="project" value="TreeGrafter"/>
</dbReference>
<dbReference type="GO" id="GO:0000794">
    <property type="term" value="C:condensed nuclear chromosome"/>
    <property type="evidence" value="ECO:0007669"/>
    <property type="project" value="TreeGrafter"/>
</dbReference>
<dbReference type="GO" id="GO:0120230">
    <property type="term" value="F:recombinase activator activity"/>
    <property type="evidence" value="ECO:0007669"/>
    <property type="project" value="TreeGrafter"/>
</dbReference>
<comment type="subcellular location">
    <subcellularLocation>
        <location evidence="1">Nucleus</location>
    </subcellularLocation>
</comment>
<dbReference type="VEuPathDB" id="MicrosporidiaDB:VICG_01202"/>
<dbReference type="GeneID" id="19881913"/>
<dbReference type="Pfam" id="PF07106">
    <property type="entry name" value="WHD_TBPIP"/>
    <property type="match status" value="1"/>
</dbReference>
<dbReference type="HOGENOM" id="CLU_1476243_0_0_1"/>
<dbReference type="GO" id="GO:0000709">
    <property type="term" value="P:meiotic joint molecule formation"/>
    <property type="evidence" value="ECO:0007669"/>
    <property type="project" value="TreeGrafter"/>
</dbReference>
<dbReference type="InterPro" id="IPR010776">
    <property type="entry name" value="Hop2_WH_dom"/>
</dbReference>
<evidence type="ECO:0000256" key="4">
    <source>
        <dbReference type="ARBA" id="ARBA00023242"/>
    </source>
</evidence>
<evidence type="ECO:0000256" key="1">
    <source>
        <dbReference type="ARBA" id="ARBA00004123"/>
    </source>
</evidence>
<organism evidence="8 9">
    <name type="scientific">Vittaforma corneae (strain ATCC 50505)</name>
    <name type="common">Microsporidian parasite</name>
    <name type="synonym">Nosema corneum</name>
    <dbReference type="NCBI Taxonomy" id="993615"/>
    <lineage>
        <taxon>Eukaryota</taxon>
        <taxon>Fungi</taxon>
        <taxon>Fungi incertae sedis</taxon>
        <taxon>Microsporidia</taxon>
        <taxon>Nosematidae</taxon>
        <taxon>Vittaforma</taxon>
    </lineage>
</organism>
<dbReference type="STRING" id="993615.L2GLE1"/>
<evidence type="ECO:0000256" key="3">
    <source>
        <dbReference type="ARBA" id="ARBA00023172"/>
    </source>
</evidence>
<dbReference type="GO" id="GO:0010774">
    <property type="term" value="P:meiotic strand invasion involved in reciprocal meiotic recombination"/>
    <property type="evidence" value="ECO:0007669"/>
    <property type="project" value="TreeGrafter"/>
</dbReference>
<comment type="similarity">
    <text evidence="2">Belongs to the HOP2 family.</text>
</comment>